<feature type="transmembrane region" description="Helical" evidence="6">
    <location>
        <begin position="485"/>
        <end position="506"/>
    </location>
</feature>
<keyword evidence="3 6" id="KW-0812">Transmembrane</keyword>
<feature type="transmembrane region" description="Helical" evidence="6">
    <location>
        <begin position="36"/>
        <end position="57"/>
    </location>
</feature>
<feature type="transmembrane region" description="Helical" evidence="6">
    <location>
        <begin position="64"/>
        <end position="84"/>
    </location>
</feature>
<name>A0A5J4SAF5_9ZZZZ</name>
<organism evidence="9">
    <name type="scientific">termite gut metagenome</name>
    <dbReference type="NCBI Taxonomy" id="433724"/>
    <lineage>
        <taxon>unclassified sequences</taxon>
        <taxon>metagenomes</taxon>
        <taxon>organismal metagenomes</taxon>
    </lineage>
</organism>
<dbReference type="InterPro" id="IPR025405">
    <property type="entry name" value="DUF4131"/>
</dbReference>
<evidence type="ECO:0000256" key="1">
    <source>
        <dbReference type="ARBA" id="ARBA00004651"/>
    </source>
</evidence>
<evidence type="ECO:0000313" key="9">
    <source>
        <dbReference type="EMBL" id="KAA6343037.1"/>
    </source>
</evidence>
<accession>A0A5J4SAF5</accession>
<feature type="transmembrane region" description="Helical" evidence="6">
    <location>
        <begin position="333"/>
        <end position="351"/>
    </location>
</feature>
<keyword evidence="5 6" id="KW-0472">Membrane</keyword>
<feature type="domain" description="ComEC/Rec2-related protein" evidence="7">
    <location>
        <begin position="238"/>
        <end position="508"/>
    </location>
</feature>
<comment type="subcellular location">
    <subcellularLocation>
        <location evidence="1">Cell membrane</location>
        <topology evidence="1">Multi-pass membrane protein</topology>
    </subcellularLocation>
</comment>
<evidence type="ECO:0000256" key="2">
    <source>
        <dbReference type="ARBA" id="ARBA00022475"/>
    </source>
</evidence>
<protein>
    <recommendedName>
        <fullName evidence="10">ComEC/Rec2-related protein domain-containing protein</fullName>
    </recommendedName>
</protein>
<feature type="transmembrane region" description="Helical" evidence="6">
    <location>
        <begin position="262"/>
        <end position="281"/>
    </location>
</feature>
<keyword evidence="2" id="KW-1003">Cell membrane</keyword>
<feature type="transmembrane region" description="Helical" evidence="6">
    <location>
        <begin position="427"/>
        <end position="452"/>
    </location>
</feature>
<comment type="caution">
    <text evidence="9">The sequence shown here is derived from an EMBL/GenBank/DDBJ whole genome shotgun (WGS) entry which is preliminary data.</text>
</comment>
<dbReference type="EMBL" id="SNRY01000292">
    <property type="protein sequence ID" value="KAA6343037.1"/>
    <property type="molecule type" value="Genomic_DNA"/>
</dbReference>
<sequence length="699" mass="80670">MITHYLHKYPFLRLLLPMIAGIIAGNFLFFHCQKLGWWLLMPLYACSVLFLSASYRLKRYARRWWFGLSVSLCFFVLGIHTISWRLQQTSYTFPETKSVYRAVIMEKPKAKGQYLLCRAYLLENHDSVSVVYPHKHILLYIQQDSISECLRRGDEVLFSTRLSLPRNNGNPDEFDYARYLTYKAVSGIGFVSSGNWKITANHVHYSLMHTALECRDKILLLYDKLGFQGDELAVLSALTIGYQEELSEEIRESYSVSGASHVLSLSGLHFALLYGFIFFFLKRIPDKLPGIKMLRVTIILILIWGFAFITGLAPCIVRSALMCSLFALSEFRRGNYISLNTLAAAGLLMLLHNPCWIFDVGFQLSFCAVASILFLQPRLYRILPVNNRILKYFWGITTVSIAAQVGAAPLVLLYFSRFSTHFLLTNLLVVTLVIIIMYAAIIMLIVSLLPVIQLFVAGIVDRLIKTLNAIVRWIEQLPFSSMDTIWVYQWEVIGFYVMILLLVCYLHFKRVKYLHALLVCMLIVCCCHTVMRNNDRVQESLVFYNIRNCPAVHCMASTGESWLTYADSVSDRKRLPRMVSRYWMRLQLTEPHSVVSNYRDTHLFYQNNLLCFHGKWICIVNGNHWHNKATVQPLEIDYLYLCKGYGGHLEPLIRLFSTKKVIIDSSLSEYHKRSIIDECKRLEIDFVSLAENGAFCVKI</sequence>
<evidence type="ECO:0000259" key="8">
    <source>
        <dbReference type="Pfam" id="PF13567"/>
    </source>
</evidence>
<dbReference type="Pfam" id="PF13567">
    <property type="entry name" value="DUF4131"/>
    <property type="match status" value="1"/>
</dbReference>
<dbReference type="InterPro" id="IPR052159">
    <property type="entry name" value="Competence_DNA_uptake"/>
</dbReference>
<gene>
    <name evidence="9" type="ORF">EZS27_009255</name>
</gene>
<keyword evidence="4 6" id="KW-1133">Transmembrane helix</keyword>
<dbReference type="GO" id="GO:0005886">
    <property type="term" value="C:plasma membrane"/>
    <property type="evidence" value="ECO:0007669"/>
    <property type="project" value="UniProtKB-SubCell"/>
</dbReference>
<feature type="transmembrane region" description="Helical" evidence="6">
    <location>
        <begin position="513"/>
        <end position="531"/>
    </location>
</feature>
<dbReference type="InterPro" id="IPR004477">
    <property type="entry name" value="ComEC_N"/>
</dbReference>
<reference evidence="9" key="1">
    <citation type="submission" date="2019-03" db="EMBL/GenBank/DDBJ databases">
        <title>Single cell metagenomics reveals metabolic interactions within the superorganism composed of flagellate Streblomastix strix and complex community of Bacteroidetes bacteria on its surface.</title>
        <authorList>
            <person name="Treitli S.C."/>
            <person name="Kolisko M."/>
            <person name="Husnik F."/>
            <person name="Keeling P."/>
            <person name="Hampl V."/>
        </authorList>
    </citation>
    <scope>NUCLEOTIDE SEQUENCE</scope>
    <source>
        <strain evidence="9">STM</strain>
    </source>
</reference>
<dbReference type="PANTHER" id="PTHR30619">
    <property type="entry name" value="DNA INTERNALIZATION/COMPETENCE PROTEIN COMEC/REC2"/>
    <property type="match status" value="1"/>
</dbReference>
<feature type="transmembrane region" description="Helical" evidence="6">
    <location>
        <begin position="12"/>
        <end position="30"/>
    </location>
</feature>
<dbReference type="Pfam" id="PF03772">
    <property type="entry name" value="Competence"/>
    <property type="match status" value="1"/>
</dbReference>
<proteinExistence type="predicted"/>
<evidence type="ECO:0000256" key="5">
    <source>
        <dbReference type="ARBA" id="ARBA00023136"/>
    </source>
</evidence>
<dbReference type="NCBIfam" id="TIGR00360">
    <property type="entry name" value="ComEC_N-term"/>
    <property type="match status" value="1"/>
</dbReference>
<dbReference type="AlphaFoldDB" id="A0A5J4SAF5"/>
<feature type="domain" description="DUF4131" evidence="8">
    <location>
        <begin position="35"/>
        <end position="195"/>
    </location>
</feature>
<feature type="transmembrane region" description="Helical" evidence="6">
    <location>
        <begin position="293"/>
        <end position="313"/>
    </location>
</feature>
<feature type="transmembrane region" description="Helical" evidence="6">
    <location>
        <begin position="392"/>
        <end position="415"/>
    </location>
</feature>
<dbReference type="PANTHER" id="PTHR30619:SF1">
    <property type="entry name" value="RECOMBINATION PROTEIN 2"/>
    <property type="match status" value="1"/>
</dbReference>
<evidence type="ECO:0008006" key="10">
    <source>
        <dbReference type="Google" id="ProtNLM"/>
    </source>
</evidence>
<feature type="transmembrane region" description="Helical" evidence="6">
    <location>
        <begin position="360"/>
        <end position="380"/>
    </location>
</feature>
<evidence type="ECO:0000256" key="6">
    <source>
        <dbReference type="SAM" id="Phobius"/>
    </source>
</evidence>
<evidence type="ECO:0000259" key="7">
    <source>
        <dbReference type="Pfam" id="PF03772"/>
    </source>
</evidence>
<evidence type="ECO:0000256" key="4">
    <source>
        <dbReference type="ARBA" id="ARBA00022989"/>
    </source>
</evidence>
<evidence type="ECO:0000256" key="3">
    <source>
        <dbReference type="ARBA" id="ARBA00022692"/>
    </source>
</evidence>